<feature type="transmembrane region" description="Helical" evidence="1">
    <location>
        <begin position="326"/>
        <end position="344"/>
    </location>
</feature>
<gene>
    <name evidence="3" type="ORF">F4553_003062</name>
</gene>
<organism evidence="3 4">
    <name type="scientific">Allocatelliglobosispora scoriae</name>
    <dbReference type="NCBI Taxonomy" id="643052"/>
    <lineage>
        <taxon>Bacteria</taxon>
        <taxon>Bacillati</taxon>
        <taxon>Actinomycetota</taxon>
        <taxon>Actinomycetes</taxon>
        <taxon>Micromonosporales</taxon>
        <taxon>Micromonosporaceae</taxon>
        <taxon>Allocatelliglobosispora</taxon>
    </lineage>
</organism>
<keyword evidence="1" id="KW-0812">Transmembrane</keyword>
<protein>
    <recommendedName>
        <fullName evidence="2">Predicted membrane protein YciQ-like C-terminal domain-containing protein</fullName>
    </recommendedName>
</protein>
<dbReference type="RefSeq" id="WP_184836471.1">
    <property type="nucleotide sequence ID" value="NZ_JACHMN010000002.1"/>
</dbReference>
<reference evidence="3 4" key="1">
    <citation type="submission" date="2020-08" db="EMBL/GenBank/DDBJ databases">
        <title>Sequencing the genomes of 1000 actinobacteria strains.</title>
        <authorList>
            <person name="Klenk H.-P."/>
        </authorList>
    </citation>
    <scope>NUCLEOTIDE SEQUENCE [LARGE SCALE GENOMIC DNA]</scope>
    <source>
        <strain evidence="3 4">DSM 45362</strain>
    </source>
</reference>
<keyword evidence="4" id="KW-1185">Reference proteome</keyword>
<evidence type="ECO:0000313" key="4">
    <source>
        <dbReference type="Proteomes" id="UP000587527"/>
    </source>
</evidence>
<comment type="caution">
    <text evidence="3">The sequence shown here is derived from an EMBL/GenBank/DDBJ whole genome shotgun (WGS) entry which is preliminary data.</text>
</comment>
<evidence type="ECO:0000259" key="2">
    <source>
        <dbReference type="Pfam" id="PF20990"/>
    </source>
</evidence>
<name>A0A841BS00_9ACTN</name>
<sequence>MRPWVLELGVVAISVAGFFAVYALMLLVTRPLPIRAAPAAQELGPEPPAVVGLLCGGWKFTEDPIEATLLDLGARGFFEFRQPANDPMQTTIHLRPGAGTRSAGSEADVSTLTSYERRVLDHVVRVAVGGVLPMTALTFRDKGKAETWWKHLRKEIIADTRARGLSRRRFGRVVIGVLFAAATLAAAGIAYAVAHNVLRDTDTEDDFGTILVAGGMSLLFLGAFALRDVGERDTPAGRLVAARWLGVRDQLRADKAFGELPPAAVAVWNRYIGYGAALGVSRVASAVVDLGMGNRKLVWSSFGGTWHRVRVRYPGGGRYGVTAPKLLLRVAMIGFAGYLAARVWRPVVEDVASFESVADYRSVADLVGWGGFLFGVGLLFWAAYSLVRWVLDLAFPVVVEGQVLWIESWHVSSGGDDSPSVPVTYYLAVDDGTGDRTTAWALPAALNSRFDVGYSVKIRCRRWSRRVVAVWVSPRQVVGDTAGAVPR</sequence>
<accession>A0A841BS00</accession>
<feature type="transmembrane region" description="Helical" evidence="1">
    <location>
        <begin position="173"/>
        <end position="195"/>
    </location>
</feature>
<feature type="transmembrane region" description="Helical" evidence="1">
    <location>
        <begin position="6"/>
        <end position="28"/>
    </location>
</feature>
<proteinExistence type="predicted"/>
<feature type="domain" description="Predicted membrane protein YciQ-like C-terminal" evidence="2">
    <location>
        <begin position="47"/>
        <end position="282"/>
    </location>
</feature>
<dbReference type="AlphaFoldDB" id="A0A841BS00"/>
<evidence type="ECO:0000313" key="3">
    <source>
        <dbReference type="EMBL" id="MBB5869683.1"/>
    </source>
</evidence>
<keyword evidence="1" id="KW-0472">Membrane</keyword>
<feature type="transmembrane region" description="Helical" evidence="1">
    <location>
        <begin position="366"/>
        <end position="387"/>
    </location>
</feature>
<feature type="transmembrane region" description="Helical" evidence="1">
    <location>
        <begin position="207"/>
        <end position="226"/>
    </location>
</feature>
<dbReference type="Pfam" id="PF20990">
    <property type="entry name" value="DUF2207_C"/>
    <property type="match status" value="1"/>
</dbReference>
<keyword evidence="1" id="KW-1133">Transmembrane helix</keyword>
<dbReference type="Proteomes" id="UP000587527">
    <property type="component" value="Unassembled WGS sequence"/>
</dbReference>
<dbReference type="InterPro" id="IPR048389">
    <property type="entry name" value="YciQ-like_C"/>
</dbReference>
<dbReference type="EMBL" id="JACHMN010000002">
    <property type="protein sequence ID" value="MBB5869683.1"/>
    <property type="molecule type" value="Genomic_DNA"/>
</dbReference>
<evidence type="ECO:0000256" key="1">
    <source>
        <dbReference type="SAM" id="Phobius"/>
    </source>
</evidence>